<name>A0AAN4ZDC5_9BILA</name>
<feature type="domain" description="C2H2-type" evidence="2">
    <location>
        <begin position="533"/>
        <end position="557"/>
    </location>
</feature>
<feature type="domain" description="C2H2-type" evidence="2">
    <location>
        <begin position="451"/>
        <end position="473"/>
    </location>
</feature>
<feature type="region of interest" description="Disordered" evidence="1">
    <location>
        <begin position="407"/>
        <end position="448"/>
    </location>
</feature>
<feature type="region of interest" description="Disordered" evidence="1">
    <location>
        <begin position="179"/>
        <end position="241"/>
    </location>
</feature>
<dbReference type="InterPro" id="IPR013087">
    <property type="entry name" value="Znf_C2H2_type"/>
</dbReference>
<dbReference type="Proteomes" id="UP001328107">
    <property type="component" value="Unassembled WGS sequence"/>
</dbReference>
<sequence length="715" mass="80399">MSFTPEDTTMDMEEDPDVARLKTAKELSNLVCLIYNHQTTFDPDEKVIWVMSKNAMKGIECLEEKTRFDCKELKELCTKSAKKTQVDRMSYAVGALLIKLFNDKEKLENEIASLRGLPAKEIKQEHYFDLDDPYFLLDDPMLVDETRDFGDVPGFEKRPVILAPSTAYLMEHGEAIGTRKRKNGIAESSDVEESSGTKSPKKGKAARGKATTPTAAADAAGRNGTQTRKMAAEMAAAAAASPTKTPMSKKVAAEIARTVAARKADDEDAAAARMEEALFKTPEKSEACPNGSATSSVEVSVHRKNYLERLERLRTTSTGRGRGRPRKERKEDMQGAGLLAAAVAKQEATNEAVTTLADALEAEATSSRMYASPMRFSRTLPVEEVKTLSAKRQAAWRAAVEAARKRAEADSMRRQGPVGAGYMRPKMEFPPPRFHKKPVKDEPPMPKKSRQNCQYCDYSCTDNRMEDHMRTFHRDGLGVSTKCQSCEFTTTNRNLLKDHRNGQMCPFCSWFYPACQKLPEHCMRSQAGLACAMKCSNALCDFRAKDPVKMRQHENSHSKTRAEKLKNFKIGATCPYCPQKIVDAIELNSHLLEQHPSSFFKLPQVLRCSGNDRKCEFRCARVFEMIAHWEDQSEDHGEPTIRFDYMENLRNIPSGELIHKYKIPLTLECLRSVDISEIDKLGLTEQQKPVVKLILKRREVLTKSPKKPETPKEKS</sequence>
<accession>A0AAN4ZDC5</accession>
<dbReference type="AlphaFoldDB" id="A0AAN4ZDC5"/>
<evidence type="ECO:0000313" key="3">
    <source>
        <dbReference type="EMBL" id="GMR35635.1"/>
    </source>
</evidence>
<comment type="caution">
    <text evidence="3">The sequence shown here is derived from an EMBL/GenBank/DDBJ whole genome shotgun (WGS) entry which is preliminary data.</text>
</comment>
<gene>
    <name evidence="3" type="ORF">PMAYCL1PPCAC_05830</name>
</gene>
<evidence type="ECO:0000259" key="2">
    <source>
        <dbReference type="SMART" id="SM00355"/>
    </source>
</evidence>
<proteinExistence type="predicted"/>
<feature type="compositionally biased region" description="Low complexity" evidence="1">
    <location>
        <begin position="208"/>
        <end position="220"/>
    </location>
</feature>
<protein>
    <recommendedName>
        <fullName evidence="2">C2H2-type domain-containing protein</fullName>
    </recommendedName>
</protein>
<feature type="domain" description="C2H2-type" evidence="2">
    <location>
        <begin position="572"/>
        <end position="595"/>
    </location>
</feature>
<evidence type="ECO:0000313" key="4">
    <source>
        <dbReference type="Proteomes" id="UP001328107"/>
    </source>
</evidence>
<evidence type="ECO:0000256" key="1">
    <source>
        <dbReference type="SAM" id="MobiDB-lite"/>
    </source>
</evidence>
<reference evidence="4" key="1">
    <citation type="submission" date="2022-10" db="EMBL/GenBank/DDBJ databases">
        <title>Genome assembly of Pristionchus species.</title>
        <authorList>
            <person name="Yoshida K."/>
            <person name="Sommer R.J."/>
        </authorList>
    </citation>
    <scope>NUCLEOTIDE SEQUENCE [LARGE SCALE GENOMIC DNA]</scope>
    <source>
        <strain evidence="4">RS5460</strain>
    </source>
</reference>
<dbReference type="EMBL" id="BTRK01000002">
    <property type="protein sequence ID" value="GMR35635.1"/>
    <property type="molecule type" value="Genomic_DNA"/>
</dbReference>
<dbReference type="SMART" id="SM00355">
    <property type="entry name" value="ZnF_C2H2"/>
    <property type="match status" value="4"/>
</dbReference>
<keyword evidence="4" id="KW-1185">Reference proteome</keyword>
<feature type="domain" description="C2H2-type" evidence="2">
    <location>
        <begin position="481"/>
        <end position="501"/>
    </location>
</feature>
<feature type="region of interest" description="Disordered" evidence="1">
    <location>
        <begin position="315"/>
        <end position="334"/>
    </location>
</feature>
<organism evidence="3 4">
    <name type="scientific">Pristionchus mayeri</name>
    <dbReference type="NCBI Taxonomy" id="1317129"/>
    <lineage>
        <taxon>Eukaryota</taxon>
        <taxon>Metazoa</taxon>
        <taxon>Ecdysozoa</taxon>
        <taxon>Nematoda</taxon>
        <taxon>Chromadorea</taxon>
        <taxon>Rhabditida</taxon>
        <taxon>Rhabditina</taxon>
        <taxon>Diplogasteromorpha</taxon>
        <taxon>Diplogasteroidea</taxon>
        <taxon>Neodiplogasteridae</taxon>
        <taxon>Pristionchus</taxon>
    </lineage>
</organism>